<dbReference type="EMBL" id="JBDJNQ010000007">
    <property type="protein sequence ID" value="MEN5378525.1"/>
    <property type="molecule type" value="Genomic_DNA"/>
</dbReference>
<dbReference type="InterPro" id="IPR013249">
    <property type="entry name" value="RNA_pol_sigma70_r4_t2"/>
</dbReference>
<keyword evidence="5" id="KW-0804">Transcription</keyword>
<evidence type="ECO:0000259" key="6">
    <source>
        <dbReference type="Pfam" id="PF04542"/>
    </source>
</evidence>
<dbReference type="PANTHER" id="PTHR43133">
    <property type="entry name" value="RNA POLYMERASE ECF-TYPE SIGMA FACTO"/>
    <property type="match status" value="1"/>
</dbReference>
<dbReference type="SUPFAM" id="SSF88659">
    <property type="entry name" value="Sigma3 and sigma4 domains of RNA polymerase sigma factors"/>
    <property type="match status" value="1"/>
</dbReference>
<dbReference type="InterPro" id="IPR039425">
    <property type="entry name" value="RNA_pol_sigma-70-like"/>
</dbReference>
<dbReference type="Pfam" id="PF08281">
    <property type="entry name" value="Sigma70_r4_2"/>
    <property type="match status" value="1"/>
</dbReference>
<dbReference type="InterPro" id="IPR013325">
    <property type="entry name" value="RNA_pol_sigma_r2"/>
</dbReference>
<dbReference type="InterPro" id="IPR014284">
    <property type="entry name" value="RNA_pol_sigma-70_dom"/>
</dbReference>
<dbReference type="NCBIfam" id="TIGR02937">
    <property type="entry name" value="sigma70-ECF"/>
    <property type="match status" value="1"/>
</dbReference>
<reference evidence="8 9" key="1">
    <citation type="submission" date="2024-04" db="EMBL/GenBank/DDBJ databases">
        <title>WGS of bacteria from Torrens River.</title>
        <authorList>
            <person name="Wyrsch E.R."/>
            <person name="Drigo B."/>
        </authorList>
    </citation>
    <scope>NUCLEOTIDE SEQUENCE [LARGE SCALE GENOMIC DNA]</scope>
    <source>
        <strain evidence="8 9">TWI391</strain>
    </source>
</reference>
<keyword evidence="3" id="KW-0731">Sigma factor</keyword>
<comment type="similarity">
    <text evidence="1">Belongs to the sigma-70 factor family. ECF subfamily.</text>
</comment>
<keyword evidence="9" id="KW-1185">Reference proteome</keyword>
<evidence type="ECO:0000313" key="9">
    <source>
        <dbReference type="Proteomes" id="UP001409291"/>
    </source>
</evidence>
<evidence type="ECO:0000256" key="2">
    <source>
        <dbReference type="ARBA" id="ARBA00023015"/>
    </source>
</evidence>
<dbReference type="Proteomes" id="UP001409291">
    <property type="component" value="Unassembled WGS sequence"/>
</dbReference>
<dbReference type="PANTHER" id="PTHR43133:SF8">
    <property type="entry name" value="RNA POLYMERASE SIGMA FACTOR HI_1459-RELATED"/>
    <property type="match status" value="1"/>
</dbReference>
<accession>A0ABV0BUR3</accession>
<dbReference type="SUPFAM" id="SSF88946">
    <property type="entry name" value="Sigma2 domain of RNA polymerase sigma factors"/>
    <property type="match status" value="1"/>
</dbReference>
<evidence type="ECO:0000259" key="7">
    <source>
        <dbReference type="Pfam" id="PF08281"/>
    </source>
</evidence>
<evidence type="ECO:0000256" key="1">
    <source>
        <dbReference type="ARBA" id="ARBA00010641"/>
    </source>
</evidence>
<dbReference type="Gene3D" id="1.10.1740.10">
    <property type="match status" value="1"/>
</dbReference>
<evidence type="ECO:0000313" key="8">
    <source>
        <dbReference type="EMBL" id="MEN5378525.1"/>
    </source>
</evidence>
<gene>
    <name evidence="8" type="ORF">ABE541_14775</name>
</gene>
<keyword evidence="2" id="KW-0805">Transcription regulation</keyword>
<keyword evidence="4" id="KW-0238">DNA-binding</keyword>
<feature type="domain" description="RNA polymerase sigma-70 region 2" evidence="6">
    <location>
        <begin position="28"/>
        <end position="87"/>
    </location>
</feature>
<dbReference type="InterPro" id="IPR013324">
    <property type="entry name" value="RNA_pol_sigma_r3/r4-like"/>
</dbReference>
<sequence length="175" mass="20398">MENEAFKILIDDPDLGLRLIIGLHGPELVKQISRCIQNDDELVKDVYQLTLIAIWTDHKKIVELEDPFAWIMAIARNTALSTLRSERIRLKEPIEDHENLRSSEQADTDLVYKETLDELLQYAKQLTPREEEVFIASKVDGMDNKELEKVHNLKAQRVRNLLSSAQRKIRKLLKR</sequence>
<dbReference type="RefSeq" id="WP_346581591.1">
    <property type="nucleotide sequence ID" value="NZ_JBDJNQ010000007.1"/>
</dbReference>
<name>A0ABV0BUR3_9SPHI</name>
<dbReference type="Gene3D" id="1.10.10.10">
    <property type="entry name" value="Winged helix-like DNA-binding domain superfamily/Winged helix DNA-binding domain"/>
    <property type="match status" value="1"/>
</dbReference>
<evidence type="ECO:0000256" key="5">
    <source>
        <dbReference type="ARBA" id="ARBA00023163"/>
    </source>
</evidence>
<evidence type="ECO:0000256" key="4">
    <source>
        <dbReference type="ARBA" id="ARBA00023125"/>
    </source>
</evidence>
<proteinExistence type="inferred from homology"/>
<comment type="caution">
    <text evidence="8">The sequence shown here is derived from an EMBL/GenBank/DDBJ whole genome shotgun (WGS) entry which is preliminary data.</text>
</comment>
<protein>
    <submittedName>
        <fullName evidence="8">Sigma-70 family RNA polymerase sigma factor</fullName>
    </submittedName>
</protein>
<dbReference type="Pfam" id="PF04542">
    <property type="entry name" value="Sigma70_r2"/>
    <property type="match status" value="1"/>
</dbReference>
<feature type="domain" description="RNA polymerase sigma factor 70 region 4 type 2" evidence="7">
    <location>
        <begin position="117"/>
        <end position="165"/>
    </location>
</feature>
<evidence type="ECO:0000256" key="3">
    <source>
        <dbReference type="ARBA" id="ARBA00023082"/>
    </source>
</evidence>
<dbReference type="InterPro" id="IPR007627">
    <property type="entry name" value="RNA_pol_sigma70_r2"/>
</dbReference>
<organism evidence="8 9">
    <name type="scientific">Sphingobacterium kitahiroshimense</name>
    <dbReference type="NCBI Taxonomy" id="470446"/>
    <lineage>
        <taxon>Bacteria</taxon>
        <taxon>Pseudomonadati</taxon>
        <taxon>Bacteroidota</taxon>
        <taxon>Sphingobacteriia</taxon>
        <taxon>Sphingobacteriales</taxon>
        <taxon>Sphingobacteriaceae</taxon>
        <taxon>Sphingobacterium</taxon>
    </lineage>
</organism>
<dbReference type="InterPro" id="IPR036388">
    <property type="entry name" value="WH-like_DNA-bd_sf"/>
</dbReference>